<dbReference type="GO" id="GO:0003700">
    <property type="term" value="F:DNA-binding transcription factor activity"/>
    <property type="evidence" value="ECO:0007669"/>
    <property type="project" value="InterPro"/>
</dbReference>
<dbReference type="GO" id="GO:0006351">
    <property type="term" value="P:DNA-templated transcription"/>
    <property type="evidence" value="ECO:0007669"/>
    <property type="project" value="TreeGrafter"/>
</dbReference>
<proteinExistence type="inferred from homology"/>
<feature type="domain" description="HTH lysR-type" evidence="5">
    <location>
        <begin position="6"/>
        <end position="63"/>
    </location>
</feature>
<dbReference type="Gene3D" id="1.10.10.10">
    <property type="entry name" value="Winged helix-like DNA-binding domain superfamily/Winged helix DNA-binding domain"/>
    <property type="match status" value="1"/>
</dbReference>
<keyword evidence="2" id="KW-0805">Transcription regulation</keyword>
<dbReference type="EMBL" id="SACP01000027">
    <property type="protein sequence ID" value="RVU14765.1"/>
    <property type="molecule type" value="Genomic_DNA"/>
</dbReference>
<evidence type="ECO:0000256" key="1">
    <source>
        <dbReference type="ARBA" id="ARBA00009437"/>
    </source>
</evidence>
<dbReference type="PANTHER" id="PTHR30537">
    <property type="entry name" value="HTH-TYPE TRANSCRIPTIONAL REGULATOR"/>
    <property type="match status" value="1"/>
</dbReference>
<evidence type="ECO:0000313" key="6">
    <source>
        <dbReference type="EMBL" id="RVU14765.1"/>
    </source>
</evidence>
<dbReference type="PANTHER" id="PTHR30537:SF74">
    <property type="entry name" value="HTH-TYPE TRANSCRIPTIONAL REGULATOR TRPI"/>
    <property type="match status" value="1"/>
</dbReference>
<dbReference type="PRINTS" id="PR00039">
    <property type="entry name" value="HTHLYSR"/>
</dbReference>
<dbReference type="InterPro" id="IPR036388">
    <property type="entry name" value="WH-like_DNA-bd_sf"/>
</dbReference>
<dbReference type="FunFam" id="3.40.190.10:FF:000017">
    <property type="entry name" value="Glycine cleavage system transcriptional activator"/>
    <property type="match status" value="1"/>
</dbReference>
<dbReference type="Pfam" id="PF00126">
    <property type="entry name" value="HTH_1"/>
    <property type="match status" value="1"/>
</dbReference>
<evidence type="ECO:0000259" key="5">
    <source>
        <dbReference type="PROSITE" id="PS50931"/>
    </source>
</evidence>
<comment type="caution">
    <text evidence="6">The sequence shown here is derived from an EMBL/GenBank/DDBJ whole genome shotgun (WGS) entry which is preliminary data.</text>
</comment>
<dbReference type="SUPFAM" id="SSF46785">
    <property type="entry name" value="Winged helix' DNA-binding domain"/>
    <property type="match status" value="1"/>
</dbReference>
<dbReference type="SUPFAM" id="SSF53850">
    <property type="entry name" value="Periplasmic binding protein-like II"/>
    <property type="match status" value="1"/>
</dbReference>
<dbReference type="InterPro" id="IPR005119">
    <property type="entry name" value="LysR_subst-bd"/>
</dbReference>
<dbReference type="GO" id="GO:0043565">
    <property type="term" value="F:sequence-specific DNA binding"/>
    <property type="evidence" value="ECO:0007669"/>
    <property type="project" value="TreeGrafter"/>
</dbReference>
<keyword evidence="7" id="KW-1185">Reference proteome</keyword>
<dbReference type="RefSeq" id="WP_127733045.1">
    <property type="nucleotide sequence ID" value="NZ_SACP01000027.1"/>
</dbReference>
<dbReference type="PROSITE" id="PS50931">
    <property type="entry name" value="HTH_LYSR"/>
    <property type="match status" value="1"/>
</dbReference>
<dbReference type="Pfam" id="PF03466">
    <property type="entry name" value="LysR_substrate"/>
    <property type="match status" value="1"/>
</dbReference>
<dbReference type="Proteomes" id="UP000286997">
    <property type="component" value="Unassembled WGS sequence"/>
</dbReference>
<gene>
    <name evidence="6" type="ORF">EOE48_22075</name>
</gene>
<organism evidence="6 7">
    <name type="scientific">Methylobacterium oryzihabitans</name>
    <dbReference type="NCBI Taxonomy" id="2499852"/>
    <lineage>
        <taxon>Bacteria</taxon>
        <taxon>Pseudomonadati</taxon>
        <taxon>Pseudomonadota</taxon>
        <taxon>Alphaproteobacteria</taxon>
        <taxon>Hyphomicrobiales</taxon>
        <taxon>Methylobacteriaceae</taxon>
        <taxon>Methylobacterium</taxon>
    </lineage>
</organism>
<evidence type="ECO:0000256" key="3">
    <source>
        <dbReference type="ARBA" id="ARBA00023125"/>
    </source>
</evidence>
<name>A0A437NXM7_9HYPH</name>
<keyword evidence="3" id="KW-0238">DNA-binding</keyword>
<dbReference type="InterPro" id="IPR036390">
    <property type="entry name" value="WH_DNA-bd_sf"/>
</dbReference>
<keyword evidence="4" id="KW-0804">Transcription</keyword>
<dbReference type="Gene3D" id="3.40.190.10">
    <property type="entry name" value="Periplasmic binding protein-like II"/>
    <property type="match status" value="2"/>
</dbReference>
<dbReference type="AlphaFoldDB" id="A0A437NXM7"/>
<reference evidence="6 7" key="1">
    <citation type="submission" date="2019-01" db="EMBL/GenBank/DDBJ databases">
        <authorList>
            <person name="Chen W.-M."/>
        </authorList>
    </citation>
    <scope>NUCLEOTIDE SEQUENCE [LARGE SCALE GENOMIC DNA]</scope>
    <source>
        <strain evidence="6 7">TER-1</strain>
    </source>
</reference>
<dbReference type="OrthoDB" id="9793571at2"/>
<sequence length="293" mass="32516">MPTTHLPLNALRAFEVAARLGSMNAAAVELGVTPGAISRHVKTLEDRFGLPLFERHPRAIVPTREGAQLASELAEVFERMQIAVSRVQPGPLTLSCSSTVMMRWLIPRLKNFKKSHGSIDLRLNVSYDDIDFIRDEISIAIRTSIYRAPTGATAERLIREEIGPVCHPEYANRLDFSQPEDTARARILGSATRPQAWSDWALATGRPDLRITQNEVYEHFYLVIQAAACGLGLALAPRFLVEDEIRSGHLVAPIGFVAGPYEMQLWIADHLRGRVDVKATADWIRTEMCAGPA</sequence>
<evidence type="ECO:0000256" key="4">
    <source>
        <dbReference type="ARBA" id="ARBA00023163"/>
    </source>
</evidence>
<evidence type="ECO:0000256" key="2">
    <source>
        <dbReference type="ARBA" id="ARBA00023015"/>
    </source>
</evidence>
<accession>A0A437NXM7</accession>
<dbReference type="InterPro" id="IPR058163">
    <property type="entry name" value="LysR-type_TF_proteobact-type"/>
</dbReference>
<evidence type="ECO:0000313" key="7">
    <source>
        <dbReference type="Proteomes" id="UP000286997"/>
    </source>
</evidence>
<dbReference type="InterPro" id="IPR000847">
    <property type="entry name" value="LysR_HTH_N"/>
</dbReference>
<comment type="similarity">
    <text evidence="1">Belongs to the LysR transcriptional regulatory family.</text>
</comment>
<protein>
    <submittedName>
        <fullName evidence="6">LysR family transcriptional regulator</fullName>
    </submittedName>
</protein>